<accession>A0A166TFV4</accession>
<feature type="compositionally biased region" description="Basic and acidic residues" evidence="2">
    <location>
        <begin position="438"/>
        <end position="454"/>
    </location>
</feature>
<dbReference type="GO" id="GO:0016192">
    <property type="term" value="P:vesicle-mediated transport"/>
    <property type="evidence" value="ECO:0007669"/>
    <property type="project" value="InterPro"/>
</dbReference>
<keyword evidence="5" id="KW-1185">Reference proteome</keyword>
<sequence length="696" mass="75698">MSRIPPSLLYLTIYNPSLRPQNPDKDDEDAEEQAHILFYTSKERAVSRDRMLRQIGLAKALVNFSEIFSPTEPCNDIHSQSKRMVMVCPEPNFWIHVAVELAKTPRPILDKGKGKGKQNSKDKAKEKETEPPLAYDYHDGSVHDSALRAHILRGYERFKLTHGSLTEIISSLGQEALELQLERFFTPWAWMWDMESSQELSLDLGVSLYPLYPDLVKTLDAFGDDLPEGTTAVVVSPPYFIPSTSFVAARYPTALLLHTLSLVPPSREPSERTIKATDADPTAGPSQISPPNAVDAAKAGATKEAGFMGMPAVNMTMPNVAMPNMSMPNMSMDVRKWGWLGFGKAGNKDKKTPEAAQPPSQGEPPSVIEALDKPKDSEEGGEAEEGTADIGIDVIDDGTARSGLATPNVDTISLEDAMSSDARSVAASIRSVGEGEGSDSKSKEGEGSNSKSEEVGEPPAEDNATEAPEEVEEVDEEVPSSPSVNGDTSPTASQASLPPQPPTPVPEFSMQDVHLPDESDVLVTTRRRLLYLRHEAVALILVSPDEVDADDGPGFVQPFPTVANDAFTMLDQLLALIQAESDAEKAVLPSATKILQPKDKHIISRLGAQFTDSTPGFAPCSEQFYNGRELLDKGSEISEVFSRGQHPQHWHIVRRGLGVDEDGRGVDGEVLLEVSRKEASLTDVDNVLVSVVKRFN</sequence>
<feature type="compositionally biased region" description="Basic and acidic residues" evidence="2">
    <location>
        <begin position="268"/>
        <end position="278"/>
    </location>
</feature>
<feature type="region of interest" description="Disordered" evidence="2">
    <location>
        <begin position="108"/>
        <end position="135"/>
    </location>
</feature>
<feature type="domain" description="CCZ1/INTU/HSP4 first Longin" evidence="3">
    <location>
        <begin position="23"/>
        <end position="163"/>
    </location>
</feature>
<feature type="compositionally biased region" description="Acidic residues" evidence="2">
    <location>
        <begin position="455"/>
        <end position="478"/>
    </location>
</feature>
<evidence type="ECO:0000259" key="3">
    <source>
        <dbReference type="Pfam" id="PF19031"/>
    </source>
</evidence>
<feature type="region of interest" description="Disordered" evidence="2">
    <location>
        <begin position="425"/>
        <end position="512"/>
    </location>
</feature>
<dbReference type="STRING" id="436010.A0A166TFV4"/>
<dbReference type="EMBL" id="KV417493">
    <property type="protein sequence ID" value="KZP30574.1"/>
    <property type="molecule type" value="Genomic_DNA"/>
</dbReference>
<dbReference type="AlphaFoldDB" id="A0A166TFV4"/>
<dbReference type="Pfam" id="PF19031">
    <property type="entry name" value="Intu_longin_1"/>
    <property type="match status" value="1"/>
</dbReference>
<name>A0A166TFV4_9AGAM</name>
<protein>
    <recommendedName>
        <fullName evidence="3">CCZ1/INTU/HSP4 first Longin domain-containing protein</fullName>
    </recommendedName>
</protein>
<gene>
    <name evidence="4" type="ORF">FIBSPDRAFT_917098</name>
</gene>
<proteinExistence type="inferred from homology"/>
<evidence type="ECO:0000313" key="4">
    <source>
        <dbReference type="EMBL" id="KZP30574.1"/>
    </source>
</evidence>
<dbReference type="GO" id="GO:0035658">
    <property type="term" value="C:Mon1-Ccz1 complex"/>
    <property type="evidence" value="ECO:0007669"/>
    <property type="project" value="InterPro"/>
</dbReference>
<feature type="region of interest" description="Disordered" evidence="2">
    <location>
        <begin position="265"/>
        <end position="297"/>
    </location>
</feature>
<dbReference type="InterPro" id="IPR013176">
    <property type="entry name" value="Ccz1"/>
</dbReference>
<comment type="similarity">
    <text evidence="1">Belongs to the CCZ1 family.</text>
</comment>
<feature type="compositionally biased region" description="Polar residues" evidence="2">
    <location>
        <begin position="485"/>
        <end position="497"/>
    </location>
</feature>
<evidence type="ECO:0000256" key="2">
    <source>
        <dbReference type="SAM" id="MobiDB-lite"/>
    </source>
</evidence>
<organism evidence="4 5">
    <name type="scientific">Athelia psychrophila</name>
    <dbReference type="NCBI Taxonomy" id="1759441"/>
    <lineage>
        <taxon>Eukaryota</taxon>
        <taxon>Fungi</taxon>
        <taxon>Dikarya</taxon>
        <taxon>Basidiomycota</taxon>
        <taxon>Agaricomycotina</taxon>
        <taxon>Agaricomycetes</taxon>
        <taxon>Agaricomycetidae</taxon>
        <taxon>Atheliales</taxon>
        <taxon>Atheliaceae</taxon>
        <taxon>Athelia</taxon>
    </lineage>
</organism>
<dbReference type="OrthoDB" id="240546at2759"/>
<feature type="region of interest" description="Disordered" evidence="2">
    <location>
        <begin position="343"/>
        <end position="406"/>
    </location>
</feature>
<dbReference type="Proteomes" id="UP000076532">
    <property type="component" value="Unassembled WGS sequence"/>
</dbReference>
<dbReference type="PANTHER" id="PTHR13056:SF0">
    <property type="entry name" value="VACUOLAR FUSION PROTEIN CCZ1 HOMOLOG-RELATED"/>
    <property type="match status" value="1"/>
</dbReference>
<dbReference type="PANTHER" id="PTHR13056">
    <property type="entry name" value="VACUOLAR FUSION PROTEIN CCZ1 HOMOLOG-RELATED"/>
    <property type="match status" value="1"/>
</dbReference>
<evidence type="ECO:0000256" key="1">
    <source>
        <dbReference type="ARBA" id="ARBA00005352"/>
    </source>
</evidence>
<dbReference type="InterPro" id="IPR043987">
    <property type="entry name" value="CCZ1/INTU/HSP4_longin_1"/>
</dbReference>
<reference evidence="4 5" key="1">
    <citation type="journal article" date="2016" name="Mol. Biol. Evol.">
        <title>Comparative Genomics of Early-Diverging Mushroom-Forming Fungi Provides Insights into the Origins of Lignocellulose Decay Capabilities.</title>
        <authorList>
            <person name="Nagy L.G."/>
            <person name="Riley R."/>
            <person name="Tritt A."/>
            <person name="Adam C."/>
            <person name="Daum C."/>
            <person name="Floudas D."/>
            <person name="Sun H."/>
            <person name="Yadav J.S."/>
            <person name="Pangilinan J."/>
            <person name="Larsson K.H."/>
            <person name="Matsuura K."/>
            <person name="Barry K."/>
            <person name="Labutti K."/>
            <person name="Kuo R."/>
            <person name="Ohm R.A."/>
            <person name="Bhattacharya S.S."/>
            <person name="Shirouzu T."/>
            <person name="Yoshinaga Y."/>
            <person name="Martin F.M."/>
            <person name="Grigoriev I.V."/>
            <person name="Hibbett D.S."/>
        </authorList>
    </citation>
    <scope>NUCLEOTIDE SEQUENCE [LARGE SCALE GENOMIC DNA]</scope>
    <source>
        <strain evidence="4 5">CBS 109695</strain>
    </source>
</reference>
<evidence type="ECO:0000313" key="5">
    <source>
        <dbReference type="Proteomes" id="UP000076532"/>
    </source>
</evidence>